<dbReference type="PANTHER" id="PTHR23183">
    <property type="entry name" value="NOP14"/>
    <property type="match status" value="1"/>
</dbReference>
<dbReference type="GO" id="GO:0034511">
    <property type="term" value="F:U3 snoRNA binding"/>
    <property type="evidence" value="ECO:0007669"/>
    <property type="project" value="EnsemblFungi"/>
</dbReference>
<dbReference type="eggNOG" id="KOG2147">
    <property type="taxonomic scope" value="Eukaryota"/>
</dbReference>
<feature type="region of interest" description="Disordered" evidence="7">
    <location>
        <begin position="879"/>
        <end position="901"/>
    </location>
</feature>
<evidence type="ECO:0000313" key="8">
    <source>
        <dbReference type="EMBL" id="ETS86594.1"/>
    </source>
</evidence>
<dbReference type="GO" id="GO:0032040">
    <property type="term" value="C:small-subunit processome"/>
    <property type="evidence" value="ECO:0007669"/>
    <property type="project" value="EnsemblFungi"/>
</dbReference>
<dbReference type="InterPro" id="IPR007276">
    <property type="entry name" value="Nop14"/>
</dbReference>
<dbReference type="FunCoup" id="W3XKQ6">
    <property type="interactions" value="1132"/>
</dbReference>
<sequence length="901" mass="102283">MAGSQLKRLKESLRTQGIIGPQQSKKQKKRNAQDERAKSDKRLSRTTKLEGIREQFNPFDLKHNVRGPKFDVTSNRPATGNAAKGIYGRPTEARAAAEERRKETLLVEMQRRQKIGGLIDRRFGEDDANMTPEEKALERFALEKQRSHKRAVFDLEDDEAGESFGLTHMGKSLSLDGPNITDDYEEDDMDAGSDDDDEGRKAYLKRKLMTEGETEAEDDQPERKKTKAEVMKEVIAKSKFHKAERQAAKEADEDLRMELDDELPNLRQLLFKTGKDTGLAAKSGAAQELQKEYDMQVRSLAADRRAQPTDRTKTEEEQAEEEATKLRELEEKRQRRMEGREESEDEVEDESEAEEDDANGPVQFIEKDEGDTFGLGKGIKLRPTATELGFDDEDDFFVEDNLIAEGSDLSLSEVESGDEESDQSEDDQEAEEEEDEFTKGILNEEETKNPAFSLKEDGTRDSTTTKEDADGLPYVFSCPETHEALLKITKTVPDEKLPVVVQRIRALHHSKLDSSNKTKLGNFARVLIQHLPYLATRGAPFATIESLVRHAHSMAKTYPIEIANELRLHIEDISKRPLDMNVGDLIILTTIGTIFPTSDHFHQVTTPAMLTLNRYLGMKIPRQLTDYTIGCYLSILAIQYQTVSKRYIPEVMNFSLNTLTALAPVNAKDKLGFFPVHDPVDGTRVQGLKGTSVRRLNCLDCTNSAETDIAEIKIALVDTTVKLLDNAATIWTGKSAFYETFQPALAVLNHLSDKACRSHFPKALNQQIGRSKAKLEGLLQLARMERRNLELHHHRPLAIKTHVPKFEDSFDPDKHYDPDRERAEANKLKAEHKKERKGAMRELRKDANFMAREKLRIKKARDTAYEKKFKRIVAEIQSEEGRESNAYEREKVARKRAAKRG</sequence>
<evidence type="ECO:0000256" key="1">
    <source>
        <dbReference type="ARBA" id="ARBA00004604"/>
    </source>
</evidence>
<comment type="similarity">
    <text evidence="2">Belongs to the NOP14 family.</text>
</comment>
<evidence type="ECO:0000256" key="2">
    <source>
        <dbReference type="ARBA" id="ARBA00007466"/>
    </source>
</evidence>
<dbReference type="OMA" id="KSCWPSL"/>
<organism evidence="8 9">
    <name type="scientific">Pestalotiopsis fici (strain W106-1 / CGMCC3.15140)</name>
    <dbReference type="NCBI Taxonomy" id="1229662"/>
    <lineage>
        <taxon>Eukaryota</taxon>
        <taxon>Fungi</taxon>
        <taxon>Dikarya</taxon>
        <taxon>Ascomycota</taxon>
        <taxon>Pezizomycotina</taxon>
        <taxon>Sordariomycetes</taxon>
        <taxon>Xylariomycetidae</taxon>
        <taxon>Amphisphaeriales</taxon>
        <taxon>Sporocadaceae</taxon>
        <taxon>Pestalotiopsis</taxon>
    </lineage>
</organism>
<dbReference type="GO" id="GO:0000472">
    <property type="term" value="P:endonucleolytic cleavage to generate mature 5'-end of SSU-rRNA from (SSU-rRNA, 5.8S rRNA, LSU-rRNA)"/>
    <property type="evidence" value="ECO:0007669"/>
    <property type="project" value="EnsemblFungi"/>
</dbReference>
<feature type="region of interest" description="Disordered" evidence="7">
    <location>
        <begin position="1"/>
        <end position="50"/>
    </location>
</feature>
<feature type="compositionally biased region" description="Basic and acidic residues" evidence="7">
    <location>
        <begin position="879"/>
        <end position="891"/>
    </location>
</feature>
<feature type="compositionally biased region" description="Basic residues" evidence="7">
    <location>
        <begin position="892"/>
        <end position="901"/>
    </location>
</feature>
<evidence type="ECO:0000313" key="9">
    <source>
        <dbReference type="Proteomes" id="UP000030651"/>
    </source>
</evidence>
<keyword evidence="4" id="KW-0698">rRNA processing</keyword>
<feature type="region of interest" description="Disordered" evidence="7">
    <location>
        <begin position="824"/>
        <end position="845"/>
    </location>
</feature>
<evidence type="ECO:0000256" key="5">
    <source>
        <dbReference type="ARBA" id="ARBA00023242"/>
    </source>
</evidence>
<feature type="compositionally biased region" description="Basic and acidic residues" evidence="7">
    <location>
        <begin position="31"/>
        <end position="50"/>
    </location>
</feature>
<feature type="compositionally biased region" description="Basic and acidic residues" evidence="7">
    <location>
        <begin position="91"/>
        <end position="100"/>
    </location>
</feature>
<name>W3XKQ6_PESFW</name>
<dbReference type="PANTHER" id="PTHR23183:SF0">
    <property type="entry name" value="NUCLEOLAR PROTEIN 14"/>
    <property type="match status" value="1"/>
</dbReference>
<feature type="compositionally biased region" description="Acidic residues" evidence="7">
    <location>
        <begin position="182"/>
        <end position="197"/>
    </location>
</feature>
<feature type="region of interest" description="Disordered" evidence="7">
    <location>
        <begin position="407"/>
        <end position="470"/>
    </location>
</feature>
<evidence type="ECO:0008006" key="10">
    <source>
        <dbReference type="Google" id="ProtNLM"/>
    </source>
</evidence>
<dbReference type="GO" id="GO:0000480">
    <property type="term" value="P:endonucleolytic cleavage in 5'-ETS of tricistronic rRNA transcript (SSU-rRNA, 5.8S rRNA, LSU-rRNA)"/>
    <property type="evidence" value="ECO:0007669"/>
    <property type="project" value="EnsemblFungi"/>
</dbReference>
<feature type="compositionally biased region" description="Basic and acidic residues" evidence="7">
    <location>
        <begin position="297"/>
        <end position="340"/>
    </location>
</feature>
<dbReference type="Pfam" id="PF04147">
    <property type="entry name" value="Nop14"/>
    <property type="match status" value="1"/>
</dbReference>
<gene>
    <name evidence="8" type="ORF">PFICI_00422</name>
</gene>
<dbReference type="RefSeq" id="XP_007827194.1">
    <property type="nucleotide sequence ID" value="XM_007829003.1"/>
</dbReference>
<dbReference type="GeneID" id="19265435"/>
<feature type="region of interest" description="Disordered" evidence="7">
    <location>
        <begin position="64"/>
        <end position="100"/>
    </location>
</feature>
<evidence type="ECO:0000256" key="6">
    <source>
        <dbReference type="ARBA" id="ARBA00024695"/>
    </source>
</evidence>
<dbReference type="OrthoDB" id="441771at2759"/>
<dbReference type="EMBL" id="KI912109">
    <property type="protein sequence ID" value="ETS86594.1"/>
    <property type="molecule type" value="Genomic_DNA"/>
</dbReference>
<dbReference type="GO" id="GO:0000447">
    <property type="term" value="P:endonucleolytic cleavage in ITS1 to separate SSU-rRNA from 5.8S rRNA and LSU-rRNA from tricistronic rRNA transcript (SSU-rRNA, 5.8S rRNA, LSU-rRNA)"/>
    <property type="evidence" value="ECO:0007669"/>
    <property type="project" value="EnsemblFungi"/>
</dbReference>
<dbReference type="HOGENOM" id="CLU_008874_0_0_1"/>
<feature type="compositionally biased region" description="Acidic residues" evidence="7">
    <location>
        <begin position="341"/>
        <end position="358"/>
    </location>
</feature>
<evidence type="ECO:0000256" key="4">
    <source>
        <dbReference type="ARBA" id="ARBA00022552"/>
    </source>
</evidence>
<dbReference type="GO" id="GO:0030692">
    <property type="term" value="C:Noc4p-Nop14p complex"/>
    <property type="evidence" value="ECO:0007669"/>
    <property type="project" value="EnsemblFungi"/>
</dbReference>
<keyword evidence="9" id="KW-1185">Reference proteome</keyword>
<protein>
    <recommendedName>
        <fullName evidence="10">Nucleolar complex protein 14</fullName>
    </recommendedName>
</protein>
<evidence type="ECO:0000256" key="3">
    <source>
        <dbReference type="ARBA" id="ARBA00022517"/>
    </source>
</evidence>
<evidence type="ECO:0000256" key="7">
    <source>
        <dbReference type="SAM" id="MobiDB-lite"/>
    </source>
</evidence>
<dbReference type="KEGG" id="pfy:PFICI_00422"/>
<comment type="subcellular location">
    <subcellularLocation>
        <location evidence="1">Nucleus</location>
        <location evidence="1">Nucleolus</location>
    </subcellularLocation>
</comment>
<accession>W3XKQ6</accession>
<dbReference type="InParanoid" id="W3XKQ6"/>
<comment type="function">
    <text evidence="6">Involved in nucleolar processing of pre-18S ribosomal RNA. Has a role in the nuclear export of 40S pre-ribosomal subunit to the cytoplasm.</text>
</comment>
<feature type="compositionally biased region" description="Acidic residues" evidence="7">
    <location>
        <begin position="415"/>
        <end position="436"/>
    </location>
</feature>
<dbReference type="STRING" id="1229662.W3XKQ6"/>
<proteinExistence type="inferred from homology"/>
<feature type="compositionally biased region" description="Basic and acidic residues" evidence="7">
    <location>
        <begin position="454"/>
        <end position="469"/>
    </location>
</feature>
<reference evidence="9" key="1">
    <citation type="journal article" date="2015" name="BMC Genomics">
        <title>Genomic and transcriptomic analysis of the endophytic fungus Pestalotiopsis fici reveals its lifestyle and high potential for synthesis of natural products.</title>
        <authorList>
            <person name="Wang X."/>
            <person name="Zhang X."/>
            <person name="Liu L."/>
            <person name="Xiang M."/>
            <person name="Wang W."/>
            <person name="Sun X."/>
            <person name="Che Y."/>
            <person name="Guo L."/>
            <person name="Liu G."/>
            <person name="Guo L."/>
            <person name="Wang C."/>
            <person name="Yin W.B."/>
            <person name="Stadler M."/>
            <person name="Zhang X."/>
            <person name="Liu X."/>
        </authorList>
    </citation>
    <scope>NUCLEOTIDE SEQUENCE [LARGE SCALE GENOMIC DNA]</scope>
    <source>
        <strain evidence="9">W106-1 / CGMCC3.15140</strain>
    </source>
</reference>
<feature type="region of interest" description="Disordered" evidence="7">
    <location>
        <begin position="163"/>
        <end position="228"/>
    </location>
</feature>
<dbReference type="AlphaFoldDB" id="W3XKQ6"/>
<keyword evidence="5" id="KW-0539">Nucleus</keyword>
<keyword evidence="3" id="KW-0690">Ribosome biogenesis</keyword>
<feature type="region of interest" description="Disordered" evidence="7">
    <location>
        <begin position="297"/>
        <end position="378"/>
    </location>
</feature>
<dbReference type="Proteomes" id="UP000030651">
    <property type="component" value="Unassembled WGS sequence"/>
</dbReference>